<evidence type="ECO:0000259" key="4">
    <source>
        <dbReference type="PROSITE" id="PS51379"/>
    </source>
</evidence>
<accession>Q0AVN2</accession>
<dbReference type="SUPFAM" id="SSF53920">
    <property type="entry name" value="Fe-only hydrogenase"/>
    <property type="match status" value="1"/>
</dbReference>
<dbReference type="eggNOG" id="COG4624">
    <property type="taxonomic scope" value="Bacteria"/>
</dbReference>
<dbReference type="PROSITE" id="PS51379">
    <property type="entry name" value="4FE4S_FER_2"/>
    <property type="match status" value="2"/>
</dbReference>
<dbReference type="Pfam" id="PF02906">
    <property type="entry name" value="Fe_hyd_lg_C"/>
    <property type="match status" value="1"/>
</dbReference>
<evidence type="ECO:0000256" key="1">
    <source>
        <dbReference type="ARBA" id="ARBA00022723"/>
    </source>
</evidence>
<dbReference type="STRING" id="335541.Swol_1925"/>
<evidence type="ECO:0000256" key="3">
    <source>
        <dbReference type="ARBA" id="ARBA00023014"/>
    </source>
</evidence>
<dbReference type="RefSeq" id="WP_011641315.1">
    <property type="nucleotide sequence ID" value="NC_008346.1"/>
</dbReference>
<dbReference type="InterPro" id="IPR017896">
    <property type="entry name" value="4Fe4S_Fe-S-bd"/>
</dbReference>
<dbReference type="InterPro" id="IPR050340">
    <property type="entry name" value="Cytosolic_Fe-S_CAF"/>
</dbReference>
<dbReference type="EMBL" id="CP000448">
    <property type="protein sequence ID" value="ABI69222.1"/>
    <property type="molecule type" value="Genomic_DNA"/>
</dbReference>
<dbReference type="OrthoDB" id="9805142at2"/>
<keyword evidence="6" id="KW-1185">Reference proteome</keyword>
<dbReference type="PROSITE" id="PS00198">
    <property type="entry name" value="4FE4S_FER_1"/>
    <property type="match status" value="1"/>
</dbReference>
<dbReference type="Proteomes" id="UP000001968">
    <property type="component" value="Chromosome"/>
</dbReference>
<dbReference type="NCBIfam" id="TIGR02512">
    <property type="entry name" value="FeFe_hydrog_A"/>
    <property type="match status" value="1"/>
</dbReference>
<feature type="domain" description="4Fe-4S ferredoxin-type" evidence="4">
    <location>
        <begin position="37"/>
        <end position="66"/>
    </location>
</feature>
<reference evidence="6" key="1">
    <citation type="journal article" date="2010" name="Environ. Microbiol.">
        <title>The genome of Syntrophomonas wolfei: new insights into syntrophic metabolism and biohydrogen production.</title>
        <authorList>
            <person name="Sieber J.R."/>
            <person name="Sims D.R."/>
            <person name="Han C."/>
            <person name="Kim E."/>
            <person name="Lykidis A."/>
            <person name="Lapidus A.L."/>
            <person name="McDonnald E."/>
            <person name="Rohlin L."/>
            <person name="Culley D.E."/>
            <person name="Gunsalus R."/>
            <person name="McInerney M.J."/>
        </authorList>
    </citation>
    <scope>NUCLEOTIDE SEQUENCE [LARGE SCALE GENOMIC DNA]</scope>
    <source>
        <strain evidence="6">DSM 2245B / Goettingen</strain>
    </source>
</reference>
<keyword evidence="2" id="KW-0408">Iron</keyword>
<dbReference type="InterPro" id="IPR009016">
    <property type="entry name" value="Fe_hydrogenase"/>
</dbReference>
<keyword evidence="3" id="KW-0411">Iron-sulfur</keyword>
<dbReference type="Gene3D" id="3.30.70.20">
    <property type="match status" value="1"/>
</dbReference>
<dbReference type="SUPFAM" id="SSF54862">
    <property type="entry name" value="4Fe-4S ferredoxins"/>
    <property type="match status" value="1"/>
</dbReference>
<sequence>MSTVLSDGVIHVSDDCKACDHCTFICPTGAISGELGQKHHISPKKCINCGQCLINCPFNAIDEFSRVEELKKALADSQKFVVVQEAPAVRVALGEEFGQAPGTNVKNKMYAALRKLGFDKVYDTEFTADLTIMEEGTELIHRVYGFLGVPGFEEVGPLPQFTSCCPAWIKYAEDNYPLVLPHISSAKSPQQMWGAVAKTYLAEKLNVDPANMFSVSVMPCTAKKYECERPEFIASGHQDVDLVITTRELAQMIKDAGIDFMGLPDEEADRFVGLSTGAATIFGATGGVMEAALRTAYEILSGESLGKVEFDAVRGLDPVREATVEVPVKALGTSLPVSVCVVTGTKHVANVIEDVLAGRSKYHFIEVMNCPGGCINGGGQPIHRDTY</sequence>
<dbReference type="GO" id="GO:0008901">
    <property type="term" value="F:ferredoxin hydrogenase activity"/>
    <property type="evidence" value="ECO:0007669"/>
    <property type="project" value="UniProtKB-EC"/>
</dbReference>
<dbReference type="EC" id="1.12.7.2" evidence="5"/>
<dbReference type="InterPro" id="IPR057431">
    <property type="entry name" value="LdpA_Fe-S-bd"/>
</dbReference>
<keyword evidence="1" id="KW-0479">Metal-binding</keyword>
<organism evidence="5 6">
    <name type="scientific">Syntrophomonas wolfei subsp. wolfei (strain DSM 2245B / Goettingen)</name>
    <dbReference type="NCBI Taxonomy" id="335541"/>
    <lineage>
        <taxon>Bacteria</taxon>
        <taxon>Bacillati</taxon>
        <taxon>Bacillota</taxon>
        <taxon>Clostridia</taxon>
        <taxon>Eubacteriales</taxon>
        <taxon>Syntrophomonadaceae</taxon>
        <taxon>Syntrophomonas</taxon>
    </lineage>
</organism>
<dbReference type="GO" id="GO:0005506">
    <property type="term" value="F:iron ion binding"/>
    <property type="evidence" value="ECO:0007669"/>
    <property type="project" value="InterPro"/>
</dbReference>
<dbReference type="Gene3D" id="3.40.950.10">
    <property type="entry name" value="Fe-only Hydrogenase (Larger Subunit), Chain L, domain 3"/>
    <property type="match status" value="1"/>
</dbReference>
<dbReference type="eggNOG" id="COG2768">
    <property type="taxonomic scope" value="Bacteria"/>
</dbReference>
<proteinExistence type="predicted"/>
<gene>
    <name evidence="5" type="ordered locus">Swol_1925</name>
</gene>
<dbReference type="Pfam" id="PF25160">
    <property type="entry name" value="LdpA_Fe-S-bd"/>
    <property type="match status" value="1"/>
</dbReference>
<dbReference type="HOGENOM" id="CLU_018240_2_0_9"/>
<dbReference type="PANTHER" id="PTHR11615">
    <property type="entry name" value="NITRATE, FORMATE, IRON DEHYDROGENASE"/>
    <property type="match status" value="1"/>
</dbReference>
<feature type="domain" description="4Fe-4S ferredoxin-type" evidence="4">
    <location>
        <begin position="7"/>
        <end position="36"/>
    </location>
</feature>
<dbReference type="InterPro" id="IPR004108">
    <property type="entry name" value="Fe_hydrogenase_lsu_C"/>
</dbReference>
<evidence type="ECO:0000256" key="2">
    <source>
        <dbReference type="ARBA" id="ARBA00023004"/>
    </source>
</evidence>
<dbReference type="KEGG" id="swo:Swol_1925"/>
<keyword evidence="5" id="KW-0560">Oxidoreductase</keyword>
<dbReference type="Gene3D" id="3.40.50.1780">
    <property type="match status" value="1"/>
</dbReference>
<dbReference type="GO" id="GO:0051536">
    <property type="term" value="F:iron-sulfur cluster binding"/>
    <property type="evidence" value="ECO:0007669"/>
    <property type="project" value="UniProtKB-KW"/>
</dbReference>
<evidence type="ECO:0000313" key="5">
    <source>
        <dbReference type="EMBL" id="ABI69222.1"/>
    </source>
</evidence>
<dbReference type="InterPro" id="IPR013352">
    <property type="entry name" value="Fe_hydrogenase_subset"/>
</dbReference>
<dbReference type="InterPro" id="IPR017900">
    <property type="entry name" value="4Fe4S_Fe_S_CS"/>
</dbReference>
<protein>
    <submittedName>
        <fullName evidence="5">Ferredoxin hydrogenase</fullName>
        <ecNumber evidence="5">1.12.7.2</ecNumber>
    </submittedName>
</protein>
<name>Q0AVN2_SYNWW</name>
<evidence type="ECO:0000313" key="6">
    <source>
        <dbReference type="Proteomes" id="UP000001968"/>
    </source>
</evidence>
<dbReference type="AlphaFoldDB" id="Q0AVN2"/>